<dbReference type="GO" id="GO:0005737">
    <property type="term" value="C:cytoplasm"/>
    <property type="evidence" value="ECO:0007669"/>
    <property type="project" value="TreeGrafter"/>
</dbReference>
<evidence type="ECO:0000256" key="3">
    <source>
        <dbReference type="SAM" id="MobiDB-lite"/>
    </source>
</evidence>
<dbReference type="SMART" id="SM00833">
    <property type="entry name" value="CobW_C"/>
    <property type="match status" value="1"/>
</dbReference>
<feature type="compositionally biased region" description="Basic and acidic residues" evidence="3">
    <location>
        <begin position="86"/>
        <end position="104"/>
    </location>
</feature>
<dbReference type="InterPro" id="IPR011629">
    <property type="entry name" value="CobW-like_C"/>
</dbReference>
<dbReference type="InterPro" id="IPR036627">
    <property type="entry name" value="CobW-likC_sf"/>
</dbReference>
<feature type="region of interest" description="Disordered" evidence="3">
    <location>
        <begin position="55"/>
        <end position="106"/>
    </location>
</feature>
<reference evidence="5 6" key="1">
    <citation type="journal article" date="2017" name="Front. Genet.">
        <title>Draft sequencing of the heterozygous diploid genome of Satsuma (Citrus unshiu Marc.) using a hybrid assembly approach.</title>
        <authorList>
            <person name="Shimizu T."/>
            <person name="Tanizawa Y."/>
            <person name="Mochizuki T."/>
            <person name="Nagasaki H."/>
            <person name="Yoshioka T."/>
            <person name="Toyoda A."/>
            <person name="Fujiyama A."/>
            <person name="Kaminuma E."/>
            <person name="Nakamura Y."/>
        </authorList>
    </citation>
    <scope>NUCLEOTIDE SEQUENCE [LARGE SCALE GENOMIC DNA]</scope>
    <source>
        <strain evidence="6">cv. Miyagawa wase</strain>
    </source>
</reference>
<dbReference type="Gene3D" id="3.30.1220.10">
    <property type="entry name" value="CobW-like, C-terminal domain"/>
    <property type="match status" value="1"/>
</dbReference>
<feature type="compositionally biased region" description="Basic and acidic residues" evidence="3">
    <location>
        <begin position="55"/>
        <end position="77"/>
    </location>
</feature>
<evidence type="ECO:0000313" key="5">
    <source>
        <dbReference type="EMBL" id="GAY67370.1"/>
    </source>
</evidence>
<dbReference type="Proteomes" id="UP000236630">
    <property type="component" value="Unassembled WGS sequence"/>
</dbReference>
<accession>A0A2H5QRW6</accession>
<dbReference type="InterPro" id="IPR051316">
    <property type="entry name" value="Zinc-reg_GTPase_activator"/>
</dbReference>
<sequence length="202" mass="23214">MQNINRMAHMKRTEFGKVDLDYVLGIGGFELESHRLLNECFVDFICVASSGIRPKESAVDAKEDDAAHDRHDHDHDHGHHHHHHEHDHEHEHHHDHHSHDHTHDPGVSSVSIVCEGNLDLDKANMWLGTLLMERSEDIYRMKGLLSVQGMNERFVFQGVHDIFQGSPDRMWGPDEPRVNKIVFIGKNLNGQELEKGFKACLL</sequence>
<evidence type="ECO:0000313" key="6">
    <source>
        <dbReference type="Proteomes" id="UP000236630"/>
    </source>
</evidence>
<dbReference type="GO" id="GO:0000166">
    <property type="term" value="F:nucleotide binding"/>
    <property type="evidence" value="ECO:0007669"/>
    <property type="project" value="UniProtKB-KW"/>
</dbReference>
<protein>
    <recommendedName>
        <fullName evidence="4">CobW C-terminal domain-containing protein</fullName>
    </recommendedName>
</protein>
<gene>
    <name evidence="5" type="ORF">CUMW_255900</name>
</gene>
<dbReference type="Pfam" id="PF07683">
    <property type="entry name" value="CobW_C"/>
    <property type="match status" value="1"/>
</dbReference>
<organism evidence="5 6">
    <name type="scientific">Citrus unshiu</name>
    <name type="common">Satsuma mandarin</name>
    <name type="synonym">Citrus nobilis var. unshiu</name>
    <dbReference type="NCBI Taxonomy" id="55188"/>
    <lineage>
        <taxon>Eukaryota</taxon>
        <taxon>Viridiplantae</taxon>
        <taxon>Streptophyta</taxon>
        <taxon>Embryophyta</taxon>
        <taxon>Tracheophyta</taxon>
        <taxon>Spermatophyta</taxon>
        <taxon>Magnoliopsida</taxon>
        <taxon>eudicotyledons</taxon>
        <taxon>Gunneridae</taxon>
        <taxon>Pentapetalae</taxon>
        <taxon>rosids</taxon>
        <taxon>malvids</taxon>
        <taxon>Sapindales</taxon>
        <taxon>Rutaceae</taxon>
        <taxon>Aurantioideae</taxon>
        <taxon>Citrus</taxon>
    </lineage>
</organism>
<evidence type="ECO:0000259" key="4">
    <source>
        <dbReference type="SMART" id="SM00833"/>
    </source>
</evidence>
<name>A0A2H5QRW6_CITUN</name>
<evidence type="ECO:0000256" key="1">
    <source>
        <dbReference type="ARBA" id="ARBA00022741"/>
    </source>
</evidence>
<dbReference type="FunFam" id="3.30.1220.10:FF:000002">
    <property type="entry name" value="At1g80480"/>
    <property type="match status" value="1"/>
</dbReference>
<dbReference type="PANTHER" id="PTHR13748:SF62">
    <property type="entry name" value="COBW DOMAIN-CONTAINING PROTEIN"/>
    <property type="match status" value="1"/>
</dbReference>
<dbReference type="SUPFAM" id="SSF90002">
    <property type="entry name" value="Hypothetical protein YjiA, C-terminal domain"/>
    <property type="match status" value="1"/>
</dbReference>
<keyword evidence="6" id="KW-1185">Reference proteome</keyword>
<keyword evidence="1" id="KW-0547">Nucleotide-binding</keyword>
<feature type="domain" description="CobW C-terminal" evidence="4">
    <location>
        <begin position="107"/>
        <end position="201"/>
    </location>
</feature>
<evidence type="ECO:0000256" key="2">
    <source>
        <dbReference type="ARBA" id="ARBA00023186"/>
    </source>
</evidence>
<comment type="caution">
    <text evidence="5">The sequence shown here is derived from an EMBL/GenBank/DDBJ whole genome shotgun (WGS) entry which is preliminary data.</text>
</comment>
<proteinExistence type="predicted"/>
<dbReference type="PANTHER" id="PTHR13748">
    <property type="entry name" value="COBW-RELATED"/>
    <property type="match status" value="1"/>
</dbReference>
<keyword evidence="2" id="KW-0143">Chaperone</keyword>
<dbReference type="EMBL" id="BDQV01000693">
    <property type="protein sequence ID" value="GAY67370.1"/>
    <property type="molecule type" value="Genomic_DNA"/>
</dbReference>
<dbReference type="STRING" id="55188.A0A2H5QRW6"/>
<dbReference type="AlphaFoldDB" id="A0A2H5QRW6"/>